<dbReference type="GO" id="GO:0006793">
    <property type="term" value="P:phosphorus metabolic process"/>
    <property type="evidence" value="ECO:0007669"/>
    <property type="project" value="UniProtKB-ARBA"/>
</dbReference>
<dbReference type="GO" id="GO:0003824">
    <property type="term" value="F:catalytic activity"/>
    <property type="evidence" value="ECO:0007669"/>
    <property type="project" value="InterPro"/>
</dbReference>
<feature type="domain" description="PLD phosphodiesterase" evidence="1">
    <location>
        <begin position="162"/>
        <end position="189"/>
    </location>
</feature>
<dbReference type="Pfam" id="PF13091">
    <property type="entry name" value="PLDc_2"/>
    <property type="match status" value="1"/>
</dbReference>
<dbReference type="PROSITE" id="PS50035">
    <property type="entry name" value="PLD"/>
    <property type="match status" value="1"/>
</dbReference>
<dbReference type="RefSeq" id="WP_148572015.1">
    <property type="nucleotide sequence ID" value="NZ_JAODCQ010000013.1"/>
</dbReference>
<accession>A0A5C0E1G1</accession>
<dbReference type="AlphaFoldDB" id="A0A5C0E1G1"/>
<evidence type="ECO:0000259" key="1">
    <source>
        <dbReference type="PROSITE" id="PS50035"/>
    </source>
</evidence>
<dbReference type="InterPro" id="IPR025202">
    <property type="entry name" value="PLD-like_dom"/>
</dbReference>
<geneLocation type="plasmid" evidence="2">
    <name>pM830MA</name>
</geneLocation>
<dbReference type="EMBL" id="MK715471">
    <property type="protein sequence ID" value="QEI46290.1"/>
    <property type="molecule type" value="Genomic_DNA"/>
</dbReference>
<dbReference type="InterPro" id="IPR001736">
    <property type="entry name" value="PLipase_D/transphosphatidylase"/>
</dbReference>
<dbReference type="SUPFAM" id="SSF56024">
    <property type="entry name" value="Phospholipase D/nuclease"/>
    <property type="match status" value="1"/>
</dbReference>
<keyword evidence="2" id="KW-0614">Plasmid</keyword>
<reference evidence="2" key="1">
    <citation type="journal article" date="2019" name="Front. Microbiol.">
        <title>Arcobacter cryaerophilus Isolated From New Zealand Mussels Harbor a Putative Virulence Plasmid.</title>
        <authorList>
            <person name="On S.L.W."/>
            <person name="Althaus D."/>
            <person name="Miller W.G."/>
            <person name="Lizamore D."/>
            <person name="Wong S.G.L."/>
            <person name="Mathai A.J."/>
            <person name="Chelikani V."/>
            <person name="Carter G.P."/>
        </authorList>
    </citation>
    <scope>NUCLEOTIDE SEQUENCE</scope>
    <source>
        <strain evidence="2">M830MA</strain>
        <plasmid evidence="2">pM830MA</plasmid>
    </source>
</reference>
<organism evidence="2">
    <name type="scientific">Aliarcobacter cryaerophilus</name>
    <dbReference type="NCBI Taxonomy" id="28198"/>
    <lineage>
        <taxon>Bacteria</taxon>
        <taxon>Pseudomonadati</taxon>
        <taxon>Campylobacterota</taxon>
        <taxon>Epsilonproteobacteria</taxon>
        <taxon>Campylobacterales</taxon>
        <taxon>Arcobacteraceae</taxon>
        <taxon>Aliarcobacter</taxon>
    </lineage>
</organism>
<sequence>MNQDKFYNFDLTSLDAMEKLIIPSFICKNCRGINDWRSSHKCVICNSLEVKDLNSRDSEKVIQDNYIHLKKFVDIFELKIRYYKTQPVIENLCKNASLFIHFSTYTIDEVMLNFFKDSLKRGVQVAGVVGLSKKISEKIAELNENYPEICNIIPWECKYGNKYILPHQKFIIIDGVVGMAGSMNFTKSGFDKHDKNPPFELLWTLTNIDTIVSINNEYLSPLFVPENADNIWYKYVGDVVV</sequence>
<gene>
    <name evidence="2" type="ORF">pM830MA_0111</name>
</gene>
<protein>
    <recommendedName>
        <fullName evidence="1">PLD phosphodiesterase domain-containing protein</fullName>
    </recommendedName>
</protein>
<dbReference type="Gene3D" id="3.30.870.10">
    <property type="entry name" value="Endonuclease Chain A"/>
    <property type="match status" value="1"/>
</dbReference>
<name>A0A5C0E1G1_9BACT</name>
<proteinExistence type="predicted"/>
<evidence type="ECO:0000313" key="2">
    <source>
        <dbReference type="EMBL" id="QEI46290.1"/>
    </source>
</evidence>